<gene>
    <name evidence="2" type="ORF">E2C01_048911</name>
</gene>
<dbReference type="OrthoDB" id="6370279at2759"/>
<feature type="domain" description="C2CD3 N-terminal C2" evidence="1">
    <location>
        <begin position="105"/>
        <end position="150"/>
    </location>
</feature>
<reference evidence="2 3" key="1">
    <citation type="submission" date="2019-05" db="EMBL/GenBank/DDBJ databases">
        <title>Another draft genome of Portunus trituberculatus and its Hox gene families provides insights of decapod evolution.</title>
        <authorList>
            <person name="Jeong J.-H."/>
            <person name="Song I."/>
            <person name="Kim S."/>
            <person name="Choi T."/>
            <person name="Kim D."/>
            <person name="Ryu S."/>
            <person name="Kim W."/>
        </authorList>
    </citation>
    <scope>NUCLEOTIDE SEQUENCE [LARGE SCALE GENOMIC DNA]</scope>
    <source>
        <tissue evidence="2">Muscle</tissue>
    </source>
</reference>
<evidence type="ECO:0000259" key="1">
    <source>
        <dbReference type="Pfam" id="PF25339"/>
    </source>
</evidence>
<comment type="caution">
    <text evidence="2">The sequence shown here is derived from an EMBL/GenBank/DDBJ whole genome shotgun (WGS) entry which is preliminary data.</text>
</comment>
<dbReference type="Pfam" id="PF25339">
    <property type="entry name" value="C2_C2CD3_N"/>
    <property type="match status" value="1"/>
</dbReference>
<dbReference type="AlphaFoldDB" id="A0A5B7G4A4"/>
<evidence type="ECO:0000313" key="2">
    <source>
        <dbReference type="EMBL" id="MPC54980.1"/>
    </source>
</evidence>
<evidence type="ECO:0000313" key="3">
    <source>
        <dbReference type="Proteomes" id="UP000324222"/>
    </source>
</evidence>
<protein>
    <recommendedName>
        <fullName evidence="1">C2CD3 N-terminal C2 domain-containing protein</fullName>
    </recommendedName>
</protein>
<dbReference type="InterPro" id="IPR057537">
    <property type="entry name" value="C2_C2CD3_N"/>
</dbReference>
<dbReference type="EMBL" id="VSRR010012793">
    <property type="protein sequence ID" value="MPC54980.1"/>
    <property type="molecule type" value="Genomic_DNA"/>
</dbReference>
<accession>A0A5B7G4A4</accession>
<organism evidence="2 3">
    <name type="scientific">Portunus trituberculatus</name>
    <name type="common">Swimming crab</name>
    <name type="synonym">Neptunus trituberculatus</name>
    <dbReference type="NCBI Taxonomy" id="210409"/>
    <lineage>
        <taxon>Eukaryota</taxon>
        <taxon>Metazoa</taxon>
        <taxon>Ecdysozoa</taxon>
        <taxon>Arthropoda</taxon>
        <taxon>Crustacea</taxon>
        <taxon>Multicrustacea</taxon>
        <taxon>Malacostraca</taxon>
        <taxon>Eumalacostraca</taxon>
        <taxon>Eucarida</taxon>
        <taxon>Decapoda</taxon>
        <taxon>Pleocyemata</taxon>
        <taxon>Brachyura</taxon>
        <taxon>Eubrachyura</taxon>
        <taxon>Portunoidea</taxon>
        <taxon>Portunidae</taxon>
        <taxon>Portuninae</taxon>
        <taxon>Portunus</taxon>
    </lineage>
</organism>
<name>A0A5B7G4A4_PORTR</name>
<sequence length="154" mass="17369">MGALSCRLVECHLHSGAREEVCDPNLPAHGRQVTAVLTCVLTSSEAHSPHSSITSRHYHCVGLWRLERRGIHPTGHPRSLTQVNKPRRAGFEHCRWQEVVIMGDRSLPPKVEGHPQGRLDLIFGRPAVFPPAQPSQSFIFTFRWWGDSQPCILR</sequence>
<proteinExistence type="predicted"/>
<dbReference type="Proteomes" id="UP000324222">
    <property type="component" value="Unassembled WGS sequence"/>
</dbReference>
<keyword evidence="3" id="KW-1185">Reference proteome</keyword>